<name>A0A1D8PLW9_CANAL</name>
<dbReference type="Proteomes" id="UP000000559">
    <property type="component" value="Chromosome 4"/>
</dbReference>
<dbReference type="GeneID" id="3645354"/>
<proteinExistence type="predicted"/>
<organism evidence="3 4">
    <name type="scientific">Candida albicans (strain SC5314 / ATCC MYA-2876)</name>
    <name type="common">Yeast</name>
    <dbReference type="NCBI Taxonomy" id="237561"/>
    <lineage>
        <taxon>Eukaryota</taxon>
        <taxon>Fungi</taxon>
        <taxon>Dikarya</taxon>
        <taxon>Ascomycota</taxon>
        <taxon>Saccharomycotina</taxon>
        <taxon>Pichiomycetes</taxon>
        <taxon>Debaryomycetaceae</taxon>
        <taxon>Candida/Lodderomyces clade</taxon>
        <taxon>Candida</taxon>
    </lineage>
</organism>
<accession>A0A1D8PLW9</accession>
<feature type="compositionally biased region" description="Basic and acidic residues" evidence="1">
    <location>
        <begin position="153"/>
        <end position="164"/>
    </location>
</feature>
<evidence type="ECO:0000313" key="3">
    <source>
        <dbReference type="EMBL" id="AOW29130.1"/>
    </source>
</evidence>
<reference evidence="3 4" key="2">
    <citation type="journal article" date="2007" name="Genome Biol.">
        <title>Assembly of the Candida albicans genome into sixteen supercontigs aligned on the eight chromosomes.</title>
        <authorList>
            <person name="van het Hoog M."/>
            <person name="Rast T.J."/>
            <person name="Martchenko M."/>
            <person name="Grindle S."/>
            <person name="Dignard D."/>
            <person name="Hogues H."/>
            <person name="Cuomo C."/>
            <person name="Berriman M."/>
            <person name="Scherer S."/>
            <person name="Magee B.B."/>
            <person name="Whiteway M."/>
            <person name="Chibana H."/>
            <person name="Nantel A."/>
            <person name="Magee P.T."/>
        </authorList>
    </citation>
    <scope>GENOME REANNOTATION</scope>
    <source>
        <strain evidence="4">SC5314 / ATCC MYA-2876</strain>
    </source>
</reference>
<dbReference type="EMBL" id="CP017626">
    <property type="protein sequence ID" value="AOW29130.1"/>
    <property type="molecule type" value="Genomic_DNA"/>
</dbReference>
<dbReference type="VEuPathDB" id="FungiDB:C4_03770W_A"/>
<evidence type="ECO:0000313" key="4">
    <source>
        <dbReference type="Proteomes" id="UP000000559"/>
    </source>
</evidence>
<dbReference type="SMR" id="A0A1D8PLW9"/>
<dbReference type="RefSeq" id="XP_709942.2">
    <property type="nucleotide sequence ID" value="XM_704850.2"/>
</dbReference>
<gene>
    <name evidence="3" type="ordered locus">CAALFM_C403770WA</name>
    <name evidence="2" type="ordered locus">orf19.8881</name>
</gene>
<evidence type="ECO:0000313" key="2">
    <source>
        <dbReference type="CGD" id="CAL0000188816"/>
    </source>
</evidence>
<dbReference type="FunCoup" id="A0A1D8PLW9">
    <property type="interactions" value="94"/>
</dbReference>
<dbReference type="AlphaFoldDB" id="A0A1D8PLW9"/>
<feature type="compositionally biased region" description="Basic and acidic residues" evidence="1">
    <location>
        <begin position="116"/>
        <end position="145"/>
    </location>
</feature>
<dbReference type="OrthoDB" id="548474at2759"/>
<keyword evidence="4" id="KW-1185">Reference proteome</keyword>
<reference evidence="3 4" key="1">
    <citation type="journal article" date="2004" name="Proc. Natl. Acad. Sci. U.S.A.">
        <title>The diploid genome sequence of Candida albicans.</title>
        <authorList>
            <person name="Jones T."/>
            <person name="Federspiel N.A."/>
            <person name="Chibana H."/>
            <person name="Dungan J."/>
            <person name="Kalman S."/>
            <person name="Magee B.B."/>
            <person name="Newport G."/>
            <person name="Thorstenson Y.R."/>
            <person name="Agabian N."/>
            <person name="Magee P.T."/>
            <person name="Davis R.W."/>
            <person name="Scherer S."/>
        </authorList>
    </citation>
    <scope>NUCLEOTIDE SEQUENCE [LARGE SCALE GENOMIC DNA]</scope>
    <source>
        <strain evidence="4">SC5314 / ATCC MYA-2876</strain>
    </source>
</reference>
<dbReference type="eggNOG" id="ENOG502RQDE">
    <property type="taxonomic scope" value="Eukaryota"/>
</dbReference>
<sequence length="164" mass="19141">MSSTQFPTLTLEEFKTAIQDISQFELESKKNQQKHFIFKLIDTNNELWQEINNIKQLQDSSSFENKENLILYQETLWENKHSLLEQIARIESINDELIRRNLISEQDKLQEETKLMEEINKKDIENETQQKDGTEGKEEEEKANGEGEDEGEGEGKGEGEGVYL</sequence>
<evidence type="ECO:0000256" key="1">
    <source>
        <dbReference type="SAM" id="MobiDB-lite"/>
    </source>
</evidence>
<feature type="region of interest" description="Disordered" evidence="1">
    <location>
        <begin position="116"/>
        <end position="164"/>
    </location>
</feature>
<reference evidence="3 4" key="3">
    <citation type="journal article" date="2013" name="Genome Biol.">
        <title>Assembly of a phased diploid Candida albicans genome facilitates allele-specific measurements and provides a simple model for repeat and indel structure.</title>
        <authorList>
            <person name="Muzzey D."/>
            <person name="Schwartz K."/>
            <person name="Weissman J.S."/>
            <person name="Sherlock G."/>
        </authorList>
    </citation>
    <scope>NUCLEOTIDE SEQUENCE [LARGE SCALE GENOMIC DNA]</scope>
    <source>
        <strain evidence="4">SC5314 / ATCC MYA-2876</strain>
    </source>
</reference>
<protein>
    <submittedName>
        <fullName evidence="3">Uncharacterized protein</fullName>
    </submittedName>
</protein>
<dbReference type="InParanoid" id="A0A1D8PLW9"/>
<dbReference type="KEGG" id="cal:CAALFM_C403770WA"/>
<dbReference type="CGD" id="CAL0000188816">
    <property type="gene designation" value="orf19.8881"/>
</dbReference>